<reference evidence="1" key="1">
    <citation type="submission" date="2019-08" db="EMBL/GenBank/DDBJ databases">
        <authorList>
            <person name="Kucharzyk K."/>
            <person name="Murdoch R.W."/>
            <person name="Higgins S."/>
            <person name="Loffler F."/>
        </authorList>
    </citation>
    <scope>NUCLEOTIDE SEQUENCE</scope>
</reference>
<name>A0A645IQ31_9ZZZZ</name>
<protein>
    <submittedName>
        <fullName evidence="1">Uncharacterized protein</fullName>
    </submittedName>
</protein>
<evidence type="ECO:0000313" key="1">
    <source>
        <dbReference type="EMBL" id="MPN53196.1"/>
    </source>
</evidence>
<gene>
    <name evidence="1" type="ORF">SDC9_200860</name>
</gene>
<dbReference type="AlphaFoldDB" id="A0A645IQ31"/>
<sequence>MLVGAHINLFHVCGGWRDLVVVGIEIAVSIVEEVEFTADAVHFVSIAEETANRHVMNHADGHEFTRRLDIGSDLSAHFRQEKRSQPPLPSDEFRPERVEFHDFHVGLVAHQCRKRMFSIIITVQP</sequence>
<dbReference type="EMBL" id="VSSQ01120062">
    <property type="protein sequence ID" value="MPN53196.1"/>
    <property type="molecule type" value="Genomic_DNA"/>
</dbReference>
<accession>A0A645IQ31</accession>
<comment type="caution">
    <text evidence="1">The sequence shown here is derived from an EMBL/GenBank/DDBJ whole genome shotgun (WGS) entry which is preliminary data.</text>
</comment>
<organism evidence="1">
    <name type="scientific">bioreactor metagenome</name>
    <dbReference type="NCBI Taxonomy" id="1076179"/>
    <lineage>
        <taxon>unclassified sequences</taxon>
        <taxon>metagenomes</taxon>
        <taxon>ecological metagenomes</taxon>
    </lineage>
</organism>
<proteinExistence type="predicted"/>